<dbReference type="Proteomes" id="UP000256964">
    <property type="component" value="Unassembled WGS sequence"/>
</dbReference>
<name>A0A371CWK1_9APHY</name>
<protein>
    <submittedName>
        <fullName evidence="1">Uncharacterized protein</fullName>
    </submittedName>
</protein>
<evidence type="ECO:0000313" key="2">
    <source>
        <dbReference type="Proteomes" id="UP000256964"/>
    </source>
</evidence>
<proteinExistence type="predicted"/>
<accession>A0A371CWK1</accession>
<dbReference type="EMBL" id="KZ857447">
    <property type="protein sequence ID" value="RDX44671.1"/>
    <property type="molecule type" value="Genomic_DNA"/>
</dbReference>
<keyword evidence="2" id="KW-1185">Reference proteome</keyword>
<evidence type="ECO:0000313" key="1">
    <source>
        <dbReference type="EMBL" id="RDX44671.1"/>
    </source>
</evidence>
<dbReference type="AlphaFoldDB" id="A0A371CWK1"/>
<gene>
    <name evidence="1" type="ORF">OH76DRAFT_1408909</name>
</gene>
<reference evidence="1 2" key="1">
    <citation type="journal article" date="2018" name="Biotechnol. Biofuels">
        <title>Integrative visual omics of the white-rot fungus Polyporus brumalis exposes the biotechnological potential of its oxidative enzymes for delignifying raw plant biomass.</title>
        <authorList>
            <person name="Miyauchi S."/>
            <person name="Rancon A."/>
            <person name="Drula E."/>
            <person name="Hage H."/>
            <person name="Chaduli D."/>
            <person name="Favel A."/>
            <person name="Grisel S."/>
            <person name="Henrissat B."/>
            <person name="Herpoel-Gimbert I."/>
            <person name="Ruiz-Duenas F.J."/>
            <person name="Chevret D."/>
            <person name="Hainaut M."/>
            <person name="Lin J."/>
            <person name="Wang M."/>
            <person name="Pangilinan J."/>
            <person name="Lipzen A."/>
            <person name="Lesage-Meessen L."/>
            <person name="Navarro D."/>
            <person name="Riley R."/>
            <person name="Grigoriev I.V."/>
            <person name="Zhou S."/>
            <person name="Raouche S."/>
            <person name="Rosso M.N."/>
        </authorList>
    </citation>
    <scope>NUCLEOTIDE SEQUENCE [LARGE SCALE GENOMIC DNA]</scope>
    <source>
        <strain evidence="1 2">BRFM 1820</strain>
    </source>
</reference>
<sequence>MMSLSTRAVGNLTSGHSGITSYFGPPSAFQCSLSVRPIFWRAHSSPSISLLLLSY</sequence>
<organism evidence="1 2">
    <name type="scientific">Lentinus brumalis</name>
    <dbReference type="NCBI Taxonomy" id="2498619"/>
    <lineage>
        <taxon>Eukaryota</taxon>
        <taxon>Fungi</taxon>
        <taxon>Dikarya</taxon>
        <taxon>Basidiomycota</taxon>
        <taxon>Agaricomycotina</taxon>
        <taxon>Agaricomycetes</taxon>
        <taxon>Polyporales</taxon>
        <taxon>Polyporaceae</taxon>
        <taxon>Lentinus</taxon>
    </lineage>
</organism>